<reference evidence="2" key="1">
    <citation type="journal article" date="2020" name="Stud. Mycol.">
        <title>101 Dothideomycetes genomes: a test case for predicting lifestyles and emergence of pathogens.</title>
        <authorList>
            <person name="Haridas S."/>
            <person name="Albert R."/>
            <person name="Binder M."/>
            <person name="Bloem J."/>
            <person name="Labutti K."/>
            <person name="Salamov A."/>
            <person name="Andreopoulos B."/>
            <person name="Baker S."/>
            <person name="Barry K."/>
            <person name="Bills G."/>
            <person name="Bluhm B."/>
            <person name="Cannon C."/>
            <person name="Castanera R."/>
            <person name="Culley D."/>
            <person name="Daum C."/>
            <person name="Ezra D."/>
            <person name="Gonzalez J."/>
            <person name="Henrissat B."/>
            <person name="Kuo A."/>
            <person name="Liang C."/>
            <person name="Lipzen A."/>
            <person name="Lutzoni F."/>
            <person name="Magnuson J."/>
            <person name="Mondo S."/>
            <person name="Nolan M."/>
            <person name="Ohm R."/>
            <person name="Pangilinan J."/>
            <person name="Park H.-J."/>
            <person name="Ramirez L."/>
            <person name="Alfaro M."/>
            <person name="Sun H."/>
            <person name="Tritt A."/>
            <person name="Yoshinaga Y."/>
            <person name="Zwiers L.-H."/>
            <person name="Turgeon B."/>
            <person name="Goodwin S."/>
            <person name="Spatafora J."/>
            <person name="Crous P."/>
            <person name="Grigoriev I."/>
        </authorList>
    </citation>
    <scope>NUCLEOTIDE SEQUENCE</scope>
    <source>
        <strain evidence="2">CBS 119925</strain>
    </source>
</reference>
<evidence type="ECO:0000256" key="1">
    <source>
        <dbReference type="SAM" id="MobiDB-lite"/>
    </source>
</evidence>
<accession>A0A6A6UUT9</accession>
<protein>
    <submittedName>
        <fullName evidence="2">Uncharacterized protein</fullName>
    </submittedName>
</protein>
<sequence length="303" mass="35104">MGNQHYRDLVESISIYVPGKEEHVRKRVAWHVNDWDDEPPKTYWRHFPKAFLKELPRMWEVIQSADFEPFVTDTRQNKPGPHENELGTHEDDSDTHVDDLDTHEDDSDTHEDDVDTHEDDSDTHEEDVDMHQDGLNTHGNDSDMSDDDSDTREDDLSTSEDNLDTHDPDSDPSEDEVDTHEDEMAAANYRRRWFHALGGNVDANIALIILICPNLKYLKIVPRGSTCELREWEYTRKALTCVGVREGAAKVRSLSLDKIHVYMATRPPLGRENAVHFWREPAYGYDIRQRLLNSSVKGCNFRH</sequence>
<feature type="region of interest" description="Disordered" evidence="1">
    <location>
        <begin position="70"/>
        <end position="181"/>
    </location>
</feature>
<organism evidence="2 3">
    <name type="scientific">Sporormia fimetaria CBS 119925</name>
    <dbReference type="NCBI Taxonomy" id="1340428"/>
    <lineage>
        <taxon>Eukaryota</taxon>
        <taxon>Fungi</taxon>
        <taxon>Dikarya</taxon>
        <taxon>Ascomycota</taxon>
        <taxon>Pezizomycotina</taxon>
        <taxon>Dothideomycetes</taxon>
        <taxon>Pleosporomycetidae</taxon>
        <taxon>Pleosporales</taxon>
        <taxon>Sporormiaceae</taxon>
        <taxon>Sporormia</taxon>
    </lineage>
</organism>
<dbReference type="Proteomes" id="UP000799440">
    <property type="component" value="Unassembled WGS sequence"/>
</dbReference>
<proteinExistence type="predicted"/>
<dbReference type="AlphaFoldDB" id="A0A6A6UUT9"/>
<evidence type="ECO:0000313" key="2">
    <source>
        <dbReference type="EMBL" id="KAF2741895.1"/>
    </source>
</evidence>
<dbReference type="SUPFAM" id="SSF57997">
    <property type="entry name" value="Tropomyosin"/>
    <property type="match status" value="1"/>
</dbReference>
<feature type="compositionally biased region" description="Acidic residues" evidence="1">
    <location>
        <begin position="170"/>
        <end position="181"/>
    </location>
</feature>
<name>A0A6A6UUT9_9PLEO</name>
<evidence type="ECO:0000313" key="3">
    <source>
        <dbReference type="Proteomes" id="UP000799440"/>
    </source>
</evidence>
<feature type="compositionally biased region" description="Acidic residues" evidence="1">
    <location>
        <begin position="143"/>
        <end position="162"/>
    </location>
</feature>
<gene>
    <name evidence="2" type="ORF">M011DRAFT_313385</name>
</gene>
<feature type="compositionally biased region" description="Basic and acidic residues" evidence="1">
    <location>
        <begin position="80"/>
        <end position="100"/>
    </location>
</feature>
<keyword evidence="3" id="KW-1185">Reference proteome</keyword>
<feature type="compositionally biased region" description="Acidic residues" evidence="1">
    <location>
        <begin position="101"/>
        <end position="128"/>
    </location>
</feature>
<dbReference type="EMBL" id="MU006620">
    <property type="protein sequence ID" value="KAF2741895.1"/>
    <property type="molecule type" value="Genomic_DNA"/>
</dbReference>